<accession>A0A139I7L5</accession>
<organism evidence="1 2">
    <name type="scientific">Pseudocercospora musae</name>
    <dbReference type="NCBI Taxonomy" id="113226"/>
    <lineage>
        <taxon>Eukaryota</taxon>
        <taxon>Fungi</taxon>
        <taxon>Dikarya</taxon>
        <taxon>Ascomycota</taxon>
        <taxon>Pezizomycotina</taxon>
        <taxon>Dothideomycetes</taxon>
        <taxon>Dothideomycetidae</taxon>
        <taxon>Mycosphaerellales</taxon>
        <taxon>Mycosphaerellaceae</taxon>
        <taxon>Pseudocercospora</taxon>
    </lineage>
</organism>
<dbReference type="AlphaFoldDB" id="A0A139I7L5"/>
<dbReference type="EMBL" id="LFZO01000240">
    <property type="protein sequence ID" value="KXT10741.1"/>
    <property type="molecule type" value="Genomic_DNA"/>
</dbReference>
<keyword evidence="2" id="KW-1185">Reference proteome</keyword>
<gene>
    <name evidence="1" type="ORF">AC579_6843</name>
</gene>
<name>A0A139I7L5_9PEZI</name>
<protein>
    <submittedName>
        <fullName evidence="1">Uncharacterized protein</fullName>
    </submittedName>
</protein>
<sequence length="90" mass="10151">MDPASEDFVGILQDITKIQQIYLRDPDSLHHASLTRKLSWPSCRQTTRKDDAAYCLMGLLNVNMPLLYGEGAMAFIRLQEEVIKIVGIVS</sequence>
<dbReference type="OrthoDB" id="674604at2759"/>
<reference evidence="1 2" key="1">
    <citation type="submission" date="2015-07" db="EMBL/GenBank/DDBJ databases">
        <title>Comparative genomics of the Sigatoka disease complex on banana suggests a link between parallel evolutionary changes in Pseudocercospora fijiensis and Pseudocercospora eumusae and increased virulence on the banana host.</title>
        <authorList>
            <person name="Chang T.-C."/>
            <person name="Salvucci A."/>
            <person name="Crous P.W."/>
            <person name="Stergiopoulos I."/>
        </authorList>
    </citation>
    <scope>NUCLEOTIDE SEQUENCE [LARGE SCALE GENOMIC DNA]</scope>
    <source>
        <strain evidence="1 2">CBS 116634</strain>
    </source>
</reference>
<evidence type="ECO:0000313" key="2">
    <source>
        <dbReference type="Proteomes" id="UP000073492"/>
    </source>
</evidence>
<dbReference type="STRING" id="113226.A0A139I7L5"/>
<dbReference type="PANTHER" id="PTHR10622:SF12">
    <property type="entry name" value="HET DOMAIN-CONTAINING PROTEIN"/>
    <property type="match status" value="1"/>
</dbReference>
<evidence type="ECO:0000313" key="1">
    <source>
        <dbReference type="EMBL" id="KXT10741.1"/>
    </source>
</evidence>
<dbReference type="PANTHER" id="PTHR10622">
    <property type="entry name" value="HET DOMAIN-CONTAINING PROTEIN"/>
    <property type="match status" value="1"/>
</dbReference>
<comment type="caution">
    <text evidence="1">The sequence shown here is derived from an EMBL/GenBank/DDBJ whole genome shotgun (WGS) entry which is preliminary data.</text>
</comment>
<dbReference type="Proteomes" id="UP000073492">
    <property type="component" value="Unassembled WGS sequence"/>
</dbReference>
<proteinExistence type="predicted"/>